<dbReference type="EMBL" id="AP012204">
    <property type="protein sequence ID" value="BAK37531.1"/>
    <property type="molecule type" value="Genomic_DNA"/>
</dbReference>
<organism evidence="1 2">
    <name type="scientific">Microlunatus phosphovorus (strain ATCC 700054 / DSM 10555 / JCM 9379 / NBRC 101784 / NCIMB 13414 / VKM Ac-1990 / NM-1)</name>
    <dbReference type="NCBI Taxonomy" id="1032480"/>
    <lineage>
        <taxon>Bacteria</taxon>
        <taxon>Bacillati</taxon>
        <taxon>Actinomycetota</taxon>
        <taxon>Actinomycetes</taxon>
        <taxon>Propionibacteriales</taxon>
        <taxon>Propionibacteriaceae</taxon>
        <taxon>Microlunatus</taxon>
    </lineage>
</organism>
<dbReference type="InterPro" id="IPR014825">
    <property type="entry name" value="DNA_alkylation"/>
</dbReference>
<dbReference type="Gene3D" id="1.25.10.90">
    <property type="match status" value="1"/>
</dbReference>
<keyword evidence="1" id="KW-0326">Glycosidase</keyword>
<dbReference type="PANTHER" id="PTHR34070:SF1">
    <property type="entry name" value="DNA ALKYLATION REPAIR PROTEIN"/>
    <property type="match status" value="1"/>
</dbReference>
<dbReference type="HOGENOM" id="CLU_079880_1_1_11"/>
<keyword evidence="2" id="KW-1185">Reference proteome</keyword>
<dbReference type="GO" id="GO:0016798">
    <property type="term" value="F:hydrolase activity, acting on glycosyl bonds"/>
    <property type="evidence" value="ECO:0007669"/>
    <property type="project" value="UniProtKB-KW"/>
</dbReference>
<name>F5XTT2_MICPN</name>
<evidence type="ECO:0000313" key="2">
    <source>
        <dbReference type="Proteomes" id="UP000007947"/>
    </source>
</evidence>
<dbReference type="PANTHER" id="PTHR34070">
    <property type="entry name" value="ARMADILLO-TYPE FOLD"/>
    <property type="match status" value="1"/>
</dbReference>
<proteinExistence type="predicted"/>
<reference evidence="1 2" key="1">
    <citation type="submission" date="2011-05" db="EMBL/GenBank/DDBJ databases">
        <title>Whole genome sequence of Microlunatus phosphovorus NM-1.</title>
        <authorList>
            <person name="Hosoyama A."/>
            <person name="Sasaki K."/>
            <person name="Harada T."/>
            <person name="Igarashi R."/>
            <person name="Kawakoshi A."/>
            <person name="Sasagawa M."/>
            <person name="Fukada J."/>
            <person name="Nakamura S."/>
            <person name="Katano Y."/>
            <person name="Hanada S."/>
            <person name="Kamagata Y."/>
            <person name="Nakamura N."/>
            <person name="Yamazaki S."/>
            <person name="Fujita N."/>
        </authorList>
    </citation>
    <scope>NUCLEOTIDE SEQUENCE [LARGE SCALE GENOMIC DNA]</scope>
    <source>
        <strain evidence="2">ATCC 700054 / DSM 10555 / JCM 9379 / NBRC 101784 / NCIMB 13414 / VKM Ac-1990 / NM-1</strain>
    </source>
</reference>
<dbReference type="SUPFAM" id="SSF48371">
    <property type="entry name" value="ARM repeat"/>
    <property type="match status" value="1"/>
</dbReference>
<dbReference type="KEGG" id="mph:MLP_45170"/>
<dbReference type="EC" id="3.2.2.-" evidence="1"/>
<dbReference type="AlphaFoldDB" id="F5XTT2"/>
<protein>
    <submittedName>
        <fullName evidence="1">Methylpurine-DNA glycosylase</fullName>
        <ecNumber evidence="1">3.2.2.-</ecNumber>
    </submittedName>
</protein>
<accession>F5XTT2</accession>
<dbReference type="OrthoDB" id="9775346at2"/>
<evidence type="ECO:0000313" key="1">
    <source>
        <dbReference type="EMBL" id="BAK37531.1"/>
    </source>
</evidence>
<gene>
    <name evidence="1" type="ordered locus">MLP_45170</name>
</gene>
<dbReference type="RefSeq" id="WP_013865365.1">
    <property type="nucleotide sequence ID" value="NC_015635.1"/>
</dbReference>
<dbReference type="Pfam" id="PF08713">
    <property type="entry name" value="DNA_alkylation"/>
    <property type="match status" value="1"/>
</dbReference>
<sequence>MDVEGEIRRELRAAADPARAPGQQAYMKSAMPFLGVRVPEVRRIARAAGRPLKNPASIRDAAQRLWETAEFREEWYAAMALLGLPPVRGDLANLGLIEHMVRTGQWWDITDELAHRLAELHDRHPELTAALVLSWCRDDDLWIRRIAILSQLGRRDRLDRDLLASVIEPNLADPDFFIRKAIGWALREYARIDSDWVLVYADEHSLSPLSRREALKHLIALTAPEGPR</sequence>
<dbReference type="Proteomes" id="UP000007947">
    <property type="component" value="Chromosome"/>
</dbReference>
<dbReference type="eggNOG" id="COG4912">
    <property type="taxonomic scope" value="Bacteria"/>
</dbReference>
<dbReference type="InterPro" id="IPR016024">
    <property type="entry name" value="ARM-type_fold"/>
</dbReference>
<keyword evidence="1" id="KW-0378">Hydrolase</keyword>
<dbReference type="STRING" id="1032480.MLP_45170"/>